<protein>
    <submittedName>
        <fullName evidence="3">Uncharacterized conserved protein YndB, AHSA1/START domain</fullName>
    </submittedName>
</protein>
<dbReference type="CDD" id="cd07826">
    <property type="entry name" value="SRPBCC_CalC_Aha1-like_9"/>
    <property type="match status" value="1"/>
</dbReference>
<organism evidence="3 4">
    <name type="scientific">Bradyrhizobium erythrophlei</name>
    <dbReference type="NCBI Taxonomy" id="1437360"/>
    <lineage>
        <taxon>Bacteria</taxon>
        <taxon>Pseudomonadati</taxon>
        <taxon>Pseudomonadota</taxon>
        <taxon>Alphaproteobacteria</taxon>
        <taxon>Hyphomicrobiales</taxon>
        <taxon>Nitrobacteraceae</taxon>
        <taxon>Bradyrhizobium</taxon>
    </lineage>
</organism>
<proteinExistence type="inferred from homology"/>
<feature type="domain" description="Activator of Hsp90 ATPase homologue 1/2-like C-terminal" evidence="2">
    <location>
        <begin position="34"/>
        <end position="166"/>
    </location>
</feature>
<dbReference type="InterPro" id="IPR023393">
    <property type="entry name" value="START-like_dom_sf"/>
</dbReference>
<name>A0A1M5S9E1_9BRAD</name>
<gene>
    <name evidence="3" type="ORF">SAMN05443248_4519</name>
</gene>
<evidence type="ECO:0000256" key="1">
    <source>
        <dbReference type="ARBA" id="ARBA00006817"/>
    </source>
</evidence>
<comment type="similarity">
    <text evidence="1">Belongs to the AHA1 family.</text>
</comment>
<evidence type="ECO:0000259" key="2">
    <source>
        <dbReference type="Pfam" id="PF08327"/>
    </source>
</evidence>
<dbReference type="Proteomes" id="UP000189796">
    <property type="component" value="Chromosome I"/>
</dbReference>
<dbReference type="Pfam" id="PF08327">
    <property type="entry name" value="AHSA1"/>
    <property type="match status" value="1"/>
</dbReference>
<evidence type="ECO:0000313" key="3">
    <source>
        <dbReference type="EMBL" id="SHH34898.1"/>
    </source>
</evidence>
<sequence>MQRARTGESNMRNETIVERTADRELVVRRTFNGPAHIVFDAWTKPELLKRWWAPKSFGVSLFECESDLRVGGTYRYAFGRDPRNPEVFSGRYIEVRSPSRLVLTQVYERMRDAGEAVVTATFEESEGRTLLTLHQLFPSKEALEGALASGMEHGMRVTLDQLDELVASNRQNVNATLQRPTAG</sequence>
<dbReference type="InterPro" id="IPR013538">
    <property type="entry name" value="ASHA1/2-like_C"/>
</dbReference>
<reference evidence="3 4" key="1">
    <citation type="submission" date="2016-11" db="EMBL/GenBank/DDBJ databases">
        <authorList>
            <person name="Jaros S."/>
            <person name="Januszkiewicz K."/>
            <person name="Wedrychowicz H."/>
        </authorList>
    </citation>
    <scope>NUCLEOTIDE SEQUENCE [LARGE SCALE GENOMIC DNA]</scope>
    <source>
        <strain evidence="3 4">GAS138</strain>
    </source>
</reference>
<accession>A0A1M5S9E1</accession>
<dbReference type="Gene3D" id="3.30.530.20">
    <property type="match status" value="1"/>
</dbReference>
<evidence type="ECO:0000313" key="4">
    <source>
        <dbReference type="Proteomes" id="UP000189796"/>
    </source>
</evidence>
<dbReference type="SUPFAM" id="SSF55961">
    <property type="entry name" value="Bet v1-like"/>
    <property type="match status" value="1"/>
</dbReference>
<dbReference type="AlphaFoldDB" id="A0A1M5S9E1"/>
<dbReference type="EMBL" id="LT670817">
    <property type="protein sequence ID" value="SHH34898.1"/>
    <property type="molecule type" value="Genomic_DNA"/>
</dbReference>